<feature type="transmembrane region" description="Helical" evidence="8">
    <location>
        <begin position="6"/>
        <end position="25"/>
    </location>
</feature>
<reference evidence="10 11" key="1">
    <citation type="submission" date="2017-09" db="EMBL/GenBank/DDBJ databases">
        <title>Complete genome sequence of Verrucomicrobial strain HZ-65, isolated from freshwater.</title>
        <authorList>
            <person name="Choi A."/>
        </authorList>
    </citation>
    <scope>NUCLEOTIDE SEQUENCE [LARGE SCALE GENOMIC DNA]</scope>
    <source>
        <strain evidence="10 11">HZ-65</strain>
    </source>
</reference>
<comment type="subcellular location">
    <subcellularLocation>
        <location evidence="2">Cell membrane</location>
    </subcellularLocation>
    <subcellularLocation>
        <location evidence="1">Membrane</location>
        <topology evidence="1">Single-pass membrane protein</topology>
    </subcellularLocation>
</comment>
<proteinExistence type="inferred from homology"/>
<evidence type="ECO:0000256" key="8">
    <source>
        <dbReference type="SAM" id="Phobius"/>
    </source>
</evidence>
<evidence type="ECO:0000259" key="9">
    <source>
        <dbReference type="Pfam" id="PF01145"/>
    </source>
</evidence>
<dbReference type="SUPFAM" id="SSF117892">
    <property type="entry name" value="Band 7/SPFH domain"/>
    <property type="match status" value="1"/>
</dbReference>
<keyword evidence="6" id="KW-0175">Coiled coil</keyword>
<evidence type="ECO:0000313" key="11">
    <source>
        <dbReference type="Proteomes" id="UP000217265"/>
    </source>
</evidence>
<feature type="coiled-coil region" evidence="6">
    <location>
        <begin position="281"/>
        <end position="309"/>
    </location>
</feature>
<name>A0A290Q954_9BACT</name>
<dbReference type="PANTHER" id="PTHR13806">
    <property type="entry name" value="FLOTILLIN-RELATED"/>
    <property type="match status" value="1"/>
</dbReference>
<organism evidence="10 11">
    <name type="scientific">Nibricoccus aquaticus</name>
    <dbReference type="NCBI Taxonomy" id="2576891"/>
    <lineage>
        <taxon>Bacteria</taxon>
        <taxon>Pseudomonadati</taxon>
        <taxon>Verrucomicrobiota</taxon>
        <taxon>Opitutia</taxon>
        <taxon>Opitutales</taxon>
        <taxon>Opitutaceae</taxon>
        <taxon>Nibricoccus</taxon>
    </lineage>
</organism>
<dbReference type="CDD" id="cd03399">
    <property type="entry name" value="SPFH_flotillin"/>
    <property type="match status" value="1"/>
</dbReference>
<evidence type="ECO:0000256" key="5">
    <source>
        <dbReference type="ARBA" id="ARBA00023136"/>
    </source>
</evidence>
<feature type="compositionally biased region" description="Low complexity" evidence="7">
    <location>
        <begin position="477"/>
        <end position="494"/>
    </location>
</feature>
<gene>
    <name evidence="10" type="ORF">CMV30_14345</name>
</gene>
<keyword evidence="5 8" id="KW-0472">Membrane</keyword>
<dbReference type="PANTHER" id="PTHR13806:SF31">
    <property type="entry name" value="FLOTILLIN-LIKE PROTEIN 1-RELATED"/>
    <property type="match status" value="1"/>
</dbReference>
<feature type="domain" description="Band 7" evidence="9">
    <location>
        <begin position="31"/>
        <end position="209"/>
    </location>
</feature>
<keyword evidence="11" id="KW-1185">Reference proteome</keyword>
<dbReference type="AlphaFoldDB" id="A0A290Q954"/>
<keyword evidence="4" id="KW-1003">Cell membrane</keyword>
<evidence type="ECO:0000256" key="6">
    <source>
        <dbReference type="SAM" id="Coils"/>
    </source>
</evidence>
<evidence type="ECO:0000313" key="10">
    <source>
        <dbReference type="EMBL" id="ATC65044.1"/>
    </source>
</evidence>
<evidence type="ECO:0000256" key="2">
    <source>
        <dbReference type="ARBA" id="ARBA00004236"/>
    </source>
</evidence>
<dbReference type="Proteomes" id="UP000217265">
    <property type="component" value="Chromosome"/>
</dbReference>
<dbReference type="OrthoDB" id="9786220at2"/>
<dbReference type="Pfam" id="PF01145">
    <property type="entry name" value="Band_7"/>
    <property type="match status" value="1"/>
</dbReference>
<dbReference type="InterPro" id="IPR001107">
    <property type="entry name" value="Band_7"/>
</dbReference>
<comment type="similarity">
    <text evidence="3">Belongs to the band 7/mec-2 family. Flotillin subfamily.</text>
</comment>
<evidence type="ECO:0000256" key="1">
    <source>
        <dbReference type="ARBA" id="ARBA00004167"/>
    </source>
</evidence>
<dbReference type="KEGG" id="vbh:CMV30_14345"/>
<keyword evidence="8" id="KW-1133">Transmembrane helix</keyword>
<accession>A0A290Q954</accession>
<dbReference type="GO" id="GO:0005886">
    <property type="term" value="C:plasma membrane"/>
    <property type="evidence" value="ECO:0007669"/>
    <property type="project" value="UniProtKB-SubCell"/>
</dbReference>
<evidence type="ECO:0000256" key="7">
    <source>
        <dbReference type="SAM" id="MobiDB-lite"/>
    </source>
</evidence>
<dbReference type="Gene3D" id="3.30.479.30">
    <property type="entry name" value="Band 7 domain"/>
    <property type="match status" value="1"/>
</dbReference>
<feature type="region of interest" description="Disordered" evidence="7">
    <location>
        <begin position="475"/>
        <end position="509"/>
    </location>
</feature>
<evidence type="ECO:0000256" key="3">
    <source>
        <dbReference type="ARBA" id="ARBA00007161"/>
    </source>
</evidence>
<evidence type="ECO:0000256" key="4">
    <source>
        <dbReference type="ARBA" id="ARBA00022475"/>
    </source>
</evidence>
<sequence length="509" mass="54258">MEIVDIMLAALVVVFVLIIAMTLIARYRMCPPDKVLVVYGKLANGLSSRCYHGGSTFVVPFFQSYQYLDLTPITIDIELKGALSSQNIRIDAPASFTIGISTEPEVMQNAATRLLGRSLDEVQQLASEIIMGQMRVVFASMTIEEINNDREKLIAAITKGVEVELHKVGLRMINGNIRDIKDLSGYIDALGKESAARAINDAQIKVAQENQRGAIGRAEAERDQFIRVATAEAEARKGQNTAQVVIAKSNADLAAEQAEAKRRTEAAQKVAEARALQESYKAQQEAELARAAREKAQQQADQIVKAEIDKERVRIDAEAKAAQTKIIQEGQSAAYVIQKDAEAEGVRRVAEGEAAGIRAKLGAEATGIQAKLTAEAEGTRALLDAKAQGFEKLLRVASDTSGATQLLIAENIVRIAEIQAGAIKGLQFEKVIVMGGGAGGQNAGPGQFVQDLYKGVLPIQELAKSVGLNLPTFLGTAAPESPSSAPSSGVPAAPTAKSSVSEAPKKDVS</sequence>
<dbReference type="InterPro" id="IPR027705">
    <property type="entry name" value="Flotillin_fam"/>
</dbReference>
<keyword evidence="8" id="KW-0812">Transmembrane</keyword>
<dbReference type="EMBL" id="CP023344">
    <property type="protein sequence ID" value="ATC65044.1"/>
    <property type="molecule type" value="Genomic_DNA"/>
</dbReference>
<protein>
    <submittedName>
        <fullName evidence="10">Flotillin</fullName>
    </submittedName>
</protein>
<dbReference type="InterPro" id="IPR036013">
    <property type="entry name" value="Band_7/SPFH_dom_sf"/>
</dbReference>